<keyword evidence="1" id="KW-1133">Transmembrane helix</keyword>
<dbReference type="Pfam" id="PF09527">
    <property type="entry name" value="ATPase_gene1"/>
    <property type="match status" value="1"/>
</dbReference>
<organism evidence="2 3">
    <name type="scientific">Haliangium ochraceum (strain DSM 14365 / JCM 11303 / SMP-2)</name>
    <dbReference type="NCBI Taxonomy" id="502025"/>
    <lineage>
        <taxon>Bacteria</taxon>
        <taxon>Pseudomonadati</taxon>
        <taxon>Myxococcota</taxon>
        <taxon>Polyangia</taxon>
        <taxon>Haliangiales</taxon>
        <taxon>Kofleriaceae</taxon>
        <taxon>Haliangium</taxon>
    </lineage>
</organism>
<keyword evidence="1" id="KW-0812">Transmembrane</keyword>
<feature type="transmembrane region" description="Helical" evidence="1">
    <location>
        <begin position="7"/>
        <end position="28"/>
    </location>
</feature>
<feature type="transmembrane region" description="Helical" evidence="1">
    <location>
        <begin position="40"/>
        <end position="58"/>
    </location>
</feature>
<dbReference type="OrthoDB" id="15401at2"/>
<dbReference type="RefSeq" id="WP_012829565.1">
    <property type="nucleotide sequence ID" value="NC_013440.1"/>
</dbReference>
<dbReference type="HOGENOM" id="CLU_137927_6_0_7"/>
<dbReference type="eggNOG" id="ENOG50319SI">
    <property type="taxonomic scope" value="Bacteria"/>
</dbReference>
<dbReference type="AlphaFoldDB" id="D0LNR2"/>
<keyword evidence="1" id="KW-0472">Membrane</keyword>
<protein>
    <recommendedName>
        <fullName evidence="4">ATP synthase protein I</fullName>
    </recommendedName>
</protein>
<name>D0LNR2_HALO1</name>
<gene>
    <name evidence="2" type="ordered locus">Hoch_4474</name>
</gene>
<dbReference type="Proteomes" id="UP000001880">
    <property type="component" value="Chromosome"/>
</dbReference>
<dbReference type="InterPro" id="IPR032820">
    <property type="entry name" value="ATPase_put"/>
</dbReference>
<dbReference type="KEGG" id="hoh:Hoch_4474"/>
<evidence type="ECO:0000313" key="2">
    <source>
        <dbReference type="EMBL" id="ACY16967.1"/>
    </source>
</evidence>
<dbReference type="STRING" id="502025.Hoch_4474"/>
<evidence type="ECO:0008006" key="4">
    <source>
        <dbReference type="Google" id="ProtNLM"/>
    </source>
</evidence>
<evidence type="ECO:0000256" key="1">
    <source>
        <dbReference type="SAM" id="Phobius"/>
    </source>
</evidence>
<dbReference type="EMBL" id="CP001804">
    <property type="protein sequence ID" value="ACY16967.1"/>
    <property type="molecule type" value="Genomic_DNA"/>
</dbReference>
<accession>D0LNR2</accession>
<keyword evidence="3" id="KW-1185">Reference proteome</keyword>
<sequence>MKKAYDTLSVGSLGLEMGLAILVGWWIGQWLDGELGTGPYLMLLFLGCGIAAAFKGLFRVARQAKRAAGESQETQQDARDKAS</sequence>
<reference evidence="2 3" key="1">
    <citation type="journal article" date="2010" name="Stand. Genomic Sci.">
        <title>Complete genome sequence of Haliangium ochraceum type strain (SMP-2).</title>
        <authorList>
            <consortium name="US DOE Joint Genome Institute (JGI-PGF)"/>
            <person name="Ivanova N."/>
            <person name="Daum C."/>
            <person name="Lang E."/>
            <person name="Abt B."/>
            <person name="Kopitz M."/>
            <person name="Saunders E."/>
            <person name="Lapidus A."/>
            <person name="Lucas S."/>
            <person name="Glavina Del Rio T."/>
            <person name="Nolan M."/>
            <person name="Tice H."/>
            <person name="Copeland A."/>
            <person name="Cheng J.F."/>
            <person name="Chen F."/>
            <person name="Bruce D."/>
            <person name="Goodwin L."/>
            <person name="Pitluck S."/>
            <person name="Mavromatis K."/>
            <person name="Pati A."/>
            <person name="Mikhailova N."/>
            <person name="Chen A."/>
            <person name="Palaniappan K."/>
            <person name="Land M."/>
            <person name="Hauser L."/>
            <person name="Chang Y.J."/>
            <person name="Jeffries C.D."/>
            <person name="Detter J.C."/>
            <person name="Brettin T."/>
            <person name="Rohde M."/>
            <person name="Goker M."/>
            <person name="Bristow J."/>
            <person name="Markowitz V."/>
            <person name="Eisen J.A."/>
            <person name="Hugenholtz P."/>
            <person name="Kyrpides N.C."/>
            <person name="Klenk H.P."/>
        </authorList>
    </citation>
    <scope>NUCLEOTIDE SEQUENCE [LARGE SCALE GENOMIC DNA]</scope>
    <source>
        <strain evidence="3">DSM 14365 / CIP 107738 / JCM 11303 / AJ 13395 / SMP-2</strain>
    </source>
</reference>
<proteinExistence type="predicted"/>
<evidence type="ECO:0000313" key="3">
    <source>
        <dbReference type="Proteomes" id="UP000001880"/>
    </source>
</evidence>